<dbReference type="EMBL" id="JAAKZH010000007">
    <property type="protein sequence ID" value="NGO65867.1"/>
    <property type="molecule type" value="Genomic_DNA"/>
</dbReference>
<feature type="signal peptide" evidence="4">
    <location>
        <begin position="1"/>
        <end position="34"/>
    </location>
</feature>
<dbReference type="AlphaFoldDB" id="A0A6M1S8V1"/>
<dbReference type="GO" id="GO:1990281">
    <property type="term" value="C:efflux pump complex"/>
    <property type="evidence" value="ECO:0007669"/>
    <property type="project" value="TreeGrafter"/>
</dbReference>
<dbReference type="InterPro" id="IPR006143">
    <property type="entry name" value="RND_pump_MFP"/>
</dbReference>
<dbReference type="Gene3D" id="2.40.30.170">
    <property type="match status" value="1"/>
</dbReference>
<evidence type="ECO:0000256" key="3">
    <source>
        <dbReference type="ARBA" id="ARBA00022448"/>
    </source>
</evidence>
<dbReference type="Pfam" id="PF25954">
    <property type="entry name" value="Beta-barrel_RND_2"/>
    <property type="match status" value="1"/>
</dbReference>
<evidence type="ECO:0000313" key="8">
    <source>
        <dbReference type="EMBL" id="NGO65867.1"/>
    </source>
</evidence>
<evidence type="ECO:0000256" key="2">
    <source>
        <dbReference type="ARBA" id="ARBA00009477"/>
    </source>
</evidence>
<dbReference type="NCBIfam" id="TIGR01730">
    <property type="entry name" value="RND_mfp"/>
    <property type="match status" value="1"/>
</dbReference>
<gene>
    <name evidence="8" type="ORF">G6N76_19515</name>
</gene>
<dbReference type="PANTHER" id="PTHR30469">
    <property type="entry name" value="MULTIDRUG RESISTANCE PROTEIN MDTA"/>
    <property type="match status" value="1"/>
</dbReference>
<evidence type="ECO:0000259" key="6">
    <source>
        <dbReference type="Pfam" id="PF25954"/>
    </source>
</evidence>
<evidence type="ECO:0000313" key="9">
    <source>
        <dbReference type="Proteomes" id="UP000477849"/>
    </source>
</evidence>
<dbReference type="GO" id="GO:0015562">
    <property type="term" value="F:efflux transmembrane transporter activity"/>
    <property type="evidence" value="ECO:0007669"/>
    <property type="project" value="TreeGrafter"/>
</dbReference>
<feature type="domain" description="CusB-like beta-barrel" evidence="6">
    <location>
        <begin position="215"/>
        <end position="287"/>
    </location>
</feature>
<dbReference type="Gene3D" id="2.40.50.100">
    <property type="match status" value="1"/>
</dbReference>
<dbReference type="Pfam" id="PF25917">
    <property type="entry name" value="BSH_RND"/>
    <property type="match status" value="1"/>
</dbReference>
<dbReference type="Gene3D" id="1.10.287.470">
    <property type="entry name" value="Helix hairpin bin"/>
    <property type="match status" value="1"/>
</dbReference>
<comment type="similarity">
    <text evidence="2">Belongs to the membrane fusion protein (MFP) (TC 8.A.1) family.</text>
</comment>
<dbReference type="PROSITE" id="PS51257">
    <property type="entry name" value="PROKAR_LIPOPROTEIN"/>
    <property type="match status" value="1"/>
</dbReference>
<reference evidence="8 9" key="1">
    <citation type="submission" date="2020-02" db="EMBL/GenBank/DDBJ databases">
        <title>Genome sequence of the type strain CCBAU10050 of Rhizobium daejeonense.</title>
        <authorList>
            <person name="Gao J."/>
            <person name="Sun J."/>
        </authorList>
    </citation>
    <scope>NUCLEOTIDE SEQUENCE [LARGE SCALE GENOMIC DNA]</scope>
    <source>
        <strain evidence="8 9">CCBAU10050</strain>
    </source>
</reference>
<evidence type="ECO:0000256" key="1">
    <source>
        <dbReference type="ARBA" id="ARBA00004196"/>
    </source>
</evidence>
<keyword evidence="3" id="KW-0813">Transport</keyword>
<dbReference type="Pfam" id="PF25967">
    <property type="entry name" value="RND-MFP_C"/>
    <property type="match status" value="1"/>
</dbReference>
<feature type="chain" id="PRO_5027065561" evidence="4">
    <location>
        <begin position="35"/>
        <end position="378"/>
    </location>
</feature>
<dbReference type="Proteomes" id="UP000477849">
    <property type="component" value="Unassembled WGS sequence"/>
</dbReference>
<protein>
    <submittedName>
        <fullName evidence="8">Efflux RND transporter periplasmic adaptor subunit</fullName>
    </submittedName>
</protein>
<keyword evidence="9" id="KW-1185">Reference proteome</keyword>
<feature type="domain" description="Multidrug resistance protein MdtA-like barrel-sandwich hybrid" evidence="5">
    <location>
        <begin position="71"/>
        <end position="207"/>
    </location>
</feature>
<comment type="subcellular location">
    <subcellularLocation>
        <location evidence="1">Cell envelope</location>
    </subcellularLocation>
</comment>
<dbReference type="InterPro" id="IPR058792">
    <property type="entry name" value="Beta-barrel_RND_2"/>
</dbReference>
<dbReference type="InterPro" id="IPR058625">
    <property type="entry name" value="MdtA-like_BSH"/>
</dbReference>
<accession>A0A6M1S8V1</accession>
<keyword evidence="4" id="KW-0732">Signal</keyword>
<dbReference type="InterPro" id="IPR058627">
    <property type="entry name" value="MdtA-like_C"/>
</dbReference>
<organism evidence="8 9">
    <name type="scientific">Rhizobium daejeonense</name>
    <dbReference type="NCBI Taxonomy" id="240521"/>
    <lineage>
        <taxon>Bacteria</taxon>
        <taxon>Pseudomonadati</taxon>
        <taxon>Pseudomonadota</taxon>
        <taxon>Alphaproteobacteria</taxon>
        <taxon>Hyphomicrobiales</taxon>
        <taxon>Rhizobiaceae</taxon>
        <taxon>Rhizobium/Agrobacterium group</taxon>
        <taxon>Rhizobium</taxon>
    </lineage>
</organism>
<proteinExistence type="inferred from homology"/>
<sequence length="378" mass="40320">MTSLKGFLFSKFPALALVFALALGVSGCSEGEQAETKETIRPVKVAHISTTSHEQASLYSGTVKARVETSLGFRVAGKIIERRVNVGDRVRPGDILARIDPTDYQLSVRTAEASLAAAETAVATADLANKRAQQLFDKSVTAKSQVEQARLNYDQAVSTRDAAISTLDQARNQVSYTELKSDREGIVTAISSDTGAVVAAGTPVATVALDNEKEVQIAVPEGDIANFRPGKAVKASFWSDDTLAIDGKVREVSGSADTQSRTFSVRISLPDNARVLLGMTATIEAARENTKGYLAVPLSALAERNGQKIVWVVDPQTSTVSAREIRVAEFTADGVNVSSGVKPDDLVVAAGTQFMREDLKVKLPQEESALLRPSDAVR</sequence>
<dbReference type="Gene3D" id="2.40.420.20">
    <property type="match status" value="1"/>
</dbReference>
<dbReference type="SUPFAM" id="SSF111369">
    <property type="entry name" value="HlyD-like secretion proteins"/>
    <property type="match status" value="1"/>
</dbReference>
<name>A0A6M1S8V1_9HYPH</name>
<comment type="caution">
    <text evidence="8">The sequence shown here is derived from an EMBL/GenBank/DDBJ whole genome shotgun (WGS) entry which is preliminary data.</text>
</comment>
<feature type="domain" description="Multidrug resistance protein MdtA-like C-terminal permuted SH3" evidence="7">
    <location>
        <begin position="295"/>
        <end position="353"/>
    </location>
</feature>
<evidence type="ECO:0000256" key="4">
    <source>
        <dbReference type="SAM" id="SignalP"/>
    </source>
</evidence>
<dbReference type="PANTHER" id="PTHR30469:SF15">
    <property type="entry name" value="HLYD FAMILY OF SECRETION PROTEINS"/>
    <property type="match status" value="1"/>
</dbReference>
<evidence type="ECO:0000259" key="5">
    <source>
        <dbReference type="Pfam" id="PF25917"/>
    </source>
</evidence>
<dbReference type="RefSeq" id="WP_163897928.1">
    <property type="nucleotide sequence ID" value="NZ_CP048425.1"/>
</dbReference>
<evidence type="ECO:0000259" key="7">
    <source>
        <dbReference type="Pfam" id="PF25967"/>
    </source>
</evidence>